<dbReference type="InterPro" id="IPR036397">
    <property type="entry name" value="RNaseH_sf"/>
</dbReference>
<dbReference type="Gene3D" id="3.30.70.270">
    <property type="match status" value="1"/>
</dbReference>
<feature type="compositionally biased region" description="Basic residues" evidence="1">
    <location>
        <begin position="150"/>
        <end position="159"/>
    </location>
</feature>
<reference evidence="3 4" key="1">
    <citation type="submission" date="2019-07" db="EMBL/GenBank/DDBJ databases">
        <title>De Novo Assembly of kiwifruit Actinidia rufa.</title>
        <authorList>
            <person name="Sugita-Konishi S."/>
            <person name="Sato K."/>
            <person name="Mori E."/>
            <person name="Abe Y."/>
            <person name="Kisaki G."/>
            <person name="Hamano K."/>
            <person name="Suezawa K."/>
            <person name="Otani M."/>
            <person name="Fukuda T."/>
            <person name="Manabe T."/>
            <person name="Gomi K."/>
            <person name="Tabuchi M."/>
            <person name="Akimitsu K."/>
            <person name="Kataoka I."/>
        </authorList>
    </citation>
    <scope>NUCLEOTIDE SEQUENCE [LARGE SCALE GENOMIC DNA]</scope>
    <source>
        <strain evidence="4">cv. Fuchu</strain>
    </source>
</reference>
<dbReference type="EMBL" id="BJWL01000010">
    <property type="protein sequence ID" value="GFY95336.1"/>
    <property type="molecule type" value="Genomic_DNA"/>
</dbReference>
<dbReference type="Gene3D" id="3.30.420.10">
    <property type="entry name" value="Ribonuclease H-like superfamily/Ribonuclease H"/>
    <property type="match status" value="1"/>
</dbReference>
<dbReference type="InterPro" id="IPR043502">
    <property type="entry name" value="DNA/RNA_pol_sf"/>
</dbReference>
<evidence type="ECO:0000313" key="3">
    <source>
        <dbReference type="EMBL" id="GFY95336.1"/>
    </source>
</evidence>
<evidence type="ECO:0000313" key="4">
    <source>
        <dbReference type="Proteomes" id="UP000585474"/>
    </source>
</evidence>
<evidence type="ECO:0000256" key="1">
    <source>
        <dbReference type="SAM" id="MobiDB-lite"/>
    </source>
</evidence>
<dbReference type="Gene3D" id="3.10.10.10">
    <property type="entry name" value="HIV Type 1 Reverse Transcriptase, subunit A, domain 1"/>
    <property type="match status" value="1"/>
</dbReference>
<dbReference type="PANTHER" id="PTHR48475:SF2">
    <property type="entry name" value="RIBONUCLEASE H"/>
    <property type="match status" value="1"/>
</dbReference>
<sequence>MPVTVDALIRQIEPLFTERIMRTRVSSRFKLPTHLGVYEWKTNPMDHLDLYENLMSLQGYSDEVMCKAFSTTLKGSTRSWFRKLSLRTIALFRDLRRLFVSNFMSCQVRQKNASHLFTIHQKKIESLKDYVKRFNQANKYIATKELVEAKRRRRGKDGHKRKEPDTRRSDYRGEVKNKRSDRDSRRTNDRCPRTLPPRPELVFPPLNTSIAQHNSPERRYGDDRPTSGDIQMIHAEVHQPITFINDDLRDLHLSHDDALVISATIANFNVQRILIDNGSSADILFISAFDKMKIGLDKLHPFHSSLVGFGGNTTPSLGLPNVRRDKGYQFYLPSENEVSHVNRDRRDHHVMIGTKLIEELQTDLVEFLKKNFNVFAWSQGEKWRVRIDFINHNKAYPKDNFPLPKLDLIVDATFKHELLSLMDTFSGYHQIKIHLPDVEKTSFIIERSRTVLLQSHAVWIEECWGDDLDEDLTKWKLFVDGSSNQHGCGAGLVFQTPLGEQMEYAIRIGFKATNNKVQGEYRAKDHRMVAYLDEVKNVSMKIKDFKIRQILREENRKADALANLASAFDFISDMNIPLEFLPNPSEVRKIEERMGERSTEHILGIPYNESRIPTSETQFSIYGIEYVIIPVEIEMPSFKTSNFDKENNEIELWLNLDLLD</sequence>
<feature type="compositionally biased region" description="Basic and acidic residues" evidence="1">
    <location>
        <begin position="215"/>
        <end position="224"/>
    </location>
</feature>
<dbReference type="InterPro" id="IPR043128">
    <property type="entry name" value="Rev_trsase/Diguanyl_cyclase"/>
</dbReference>
<dbReference type="Proteomes" id="UP000585474">
    <property type="component" value="Unassembled WGS sequence"/>
</dbReference>
<comment type="caution">
    <text evidence="3">The sequence shown here is derived from an EMBL/GenBank/DDBJ whole genome shotgun (WGS) entry which is preliminary data.</text>
</comment>
<evidence type="ECO:0000259" key="2">
    <source>
        <dbReference type="Pfam" id="PF03732"/>
    </source>
</evidence>
<dbReference type="Pfam" id="PF03732">
    <property type="entry name" value="Retrotrans_gag"/>
    <property type="match status" value="1"/>
</dbReference>
<feature type="compositionally biased region" description="Basic and acidic residues" evidence="1">
    <location>
        <begin position="160"/>
        <end position="192"/>
    </location>
</feature>
<feature type="region of interest" description="Disordered" evidence="1">
    <location>
        <begin position="150"/>
        <end position="224"/>
    </location>
</feature>
<dbReference type="GO" id="GO:0003676">
    <property type="term" value="F:nucleic acid binding"/>
    <property type="evidence" value="ECO:0007669"/>
    <property type="project" value="InterPro"/>
</dbReference>
<proteinExistence type="predicted"/>
<keyword evidence="4" id="KW-1185">Reference proteome</keyword>
<organism evidence="3 4">
    <name type="scientific">Actinidia rufa</name>
    <dbReference type="NCBI Taxonomy" id="165716"/>
    <lineage>
        <taxon>Eukaryota</taxon>
        <taxon>Viridiplantae</taxon>
        <taxon>Streptophyta</taxon>
        <taxon>Embryophyta</taxon>
        <taxon>Tracheophyta</taxon>
        <taxon>Spermatophyta</taxon>
        <taxon>Magnoliopsida</taxon>
        <taxon>eudicotyledons</taxon>
        <taxon>Gunneridae</taxon>
        <taxon>Pentapetalae</taxon>
        <taxon>asterids</taxon>
        <taxon>Ericales</taxon>
        <taxon>Actinidiaceae</taxon>
        <taxon>Actinidia</taxon>
    </lineage>
</organism>
<dbReference type="OrthoDB" id="427924at2759"/>
<accession>A0A7J0FA75</accession>
<dbReference type="SUPFAM" id="SSF56672">
    <property type="entry name" value="DNA/RNA polymerases"/>
    <property type="match status" value="1"/>
</dbReference>
<feature type="domain" description="Retrotransposon gag" evidence="2">
    <location>
        <begin position="68"/>
        <end position="146"/>
    </location>
</feature>
<gene>
    <name evidence="3" type="ORF">Acr_10g0007210</name>
</gene>
<dbReference type="AlphaFoldDB" id="A0A7J0FA75"/>
<name>A0A7J0FA75_9ERIC</name>
<dbReference type="InterPro" id="IPR005162">
    <property type="entry name" value="Retrotrans_gag_dom"/>
</dbReference>
<dbReference type="PANTHER" id="PTHR48475">
    <property type="entry name" value="RIBONUCLEASE H"/>
    <property type="match status" value="1"/>
</dbReference>
<protein>
    <recommendedName>
        <fullName evidence="2">Retrotransposon gag domain-containing protein</fullName>
    </recommendedName>
</protein>